<evidence type="ECO:0000313" key="5">
    <source>
        <dbReference type="Proteomes" id="UP000021369"/>
    </source>
</evidence>
<dbReference type="PATRIC" id="fig|1341156.4.peg.616"/>
<dbReference type="SMART" id="SM00062">
    <property type="entry name" value="PBPb"/>
    <property type="match status" value="1"/>
</dbReference>
<keyword evidence="2" id="KW-0732">Signal</keyword>
<dbReference type="InterPro" id="IPR001638">
    <property type="entry name" value="Solute-binding_3/MltF_N"/>
</dbReference>
<name>A0A011UI89_RUMAL</name>
<reference evidence="4 5" key="1">
    <citation type="submission" date="2013-06" db="EMBL/GenBank/DDBJ databases">
        <title>Rumen cellulosomics: divergent fiber-degrading strategies revealed by comparative genome-wide analysis of six Ruminococcal strains.</title>
        <authorList>
            <person name="Dassa B."/>
            <person name="Borovok I."/>
            <person name="Lamed R."/>
            <person name="Flint H."/>
            <person name="Yeoman C.J."/>
            <person name="White B."/>
            <person name="Bayer E.A."/>
        </authorList>
    </citation>
    <scope>NUCLEOTIDE SEQUENCE [LARGE SCALE GENOMIC DNA]</scope>
    <source>
        <strain evidence="4 5">SY3</strain>
    </source>
</reference>
<dbReference type="AlphaFoldDB" id="A0A011UI89"/>
<feature type="domain" description="Solute-binding protein family 3/N-terminal" evidence="3">
    <location>
        <begin position="61"/>
        <end position="272"/>
    </location>
</feature>
<evidence type="ECO:0000256" key="2">
    <source>
        <dbReference type="SAM" id="SignalP"/>
    </source>
</evidence>
<evidence type="ECO:0000313" key="4">
    <source>
        <dbReference type="EMBL" id="EXM40394.1"/>
    </source>
</evidence>
<dbReference type="SUPFAM" id="SSF53850">
    <property type="entry name" value="Periplasmic binding protein-like II"/>
    <property type="match status" value="1"/>
</dbReference>
<feature type="signal peptide" evidence="2">
    <location>
        <begin position="1"/>
        <end position="24"/>
    </location>
</feature>
<dbReference type="PROSITE" id="PS51257">
    <property type="entry name" value="PROKAR_LIPOPROTEIN"/>
    <property type="match status" value="1"/>
</dbReference>
<evidence type="ECO:0000256" key="1">
    <source>
        <dbReference type="ARBA" id="ARBA00010742"/>
    </source>
</evidence>
<organism evidence="4 5">
    <name type="scientific">Ruminococcus albus SY3</name>
    <dbReference type="NCBI Taxonomy" id="1341156"/>
    <lineage>
        <taxon>Bacteria</taxon>
        <taxon>Bacillati</taxon>
        <taxon>Bacillota</taxon>
        <taxon>Clostridia</taxon>
        <taxon>Eubacteriales</taxon>
        <taxon>Oscillospiraceae</taxon>
        <taxon>Ruminococcus</taxon>
    </lineage>
</organism>
<dbReference type="Proteomes" id="UP000021369">
    <property type="component" value="Unassembled WGS sequence"/>
</dbReference>
<accession>A0A011UI89</accession>
<dbReference type="EMBL" id="JEOB01000001">
    <property type="protein sequence ID" value="EXM40394.1"/>
    <property type="molecule type" value="Genomic_DNA"/>
</dbReference>
<keyword evidence="5" id="KW-1185">Reference proteome</keyword>
<protein>
    <submittedName>
        <fullName evidence="4">Nitrate ABC transporter substrate-binding protein</fullName>
    </submittedName>
</protein>
<dbReference type="Gene3D" id="3.40.190.10">
    <property type="entry name" value="Periplasmic binding protein-like II"/>
    <property type="match status" value="2"/>
</dbReference>
<comment type="caution">
    <text evidence="4">The sequence shown here is derived from an EMBL/GenBank/DDBJ whole genome shotgun (WGS) entry which is preliminary data.</text>
</comment>
<dbReference type="Pfam" id="PF09084">
    <property type="entry name" value="NMT1"/>
    <property type="match status" value="1"/>
</dbReference>
<comment type="similarity">
    <text evidence="1">Belongs to the bacterial solute-binding protein SsuA/TauA family.</text>
</comment>
<dbReference type="InterPro" id="IPR015168">
    <property type="entry name" value="SsuA/THI5"/>
</dbReference>
<evidence type="ECO:0000259" key="3">
    <source>
        <dbReference type="SMART" id="SM00062"/>
    </source>
</evidence>
<feature type="chain" id="PRO_5039383010" evidence="2">
    <location>
        <begin position="25"/>
        <end position="352"/>
    </location>
</feature>
<gene>
    <name evidence="4" type="ORF">RASY3_00395</name>
</gene>
<dbReference type="OrthoDB" id="9802202at2"/>
<proteinExistence type="inferred from homology"/>
<dbReference type="PANTHER" id="PTHR30024">
    <property type="entry name" value="ALIPHATIC SULFONATES-BINDING PROTEIN-RELATED"/>
    <property type="match status" value="1"/>
</dbReference>
<sequence length="352" mass="38465">MKKESILAAIMASAILLASCSVSEQGSSDNEKKGSANNTAQSTGDFKFGKIDIPGKDGALCGAPIYIAYENGYFAEEGFDVTLISADFETRKIGLNNGSIPIVNGDFQFFPSIENGINVKVVDGLHEGCIKFAVSPDSDINSVDDLKGKKIGVDEIGGTPHQVASLWLENAGISADPSDGEVTFLPYSDGNLEFEALANGEIDVAALWDPLGSIHEKAGDVRILFDLGKDPYFADHFCCFLYASNKVLEENPEEVAALLRAYRKAQEWLYENPEEAVDIIINKNYASIEDKELAVDLIKSYGFPSAAEHDENWDTHVEEDVKYFVDGLSQIGYLKSDPDQFAKDIYQKVEVK</sequence>